<keyword evidence="3" id="KW-1185">Reference proteome</keyword>
<keyword evidence="1" id="KW-0472">Membrane</keyword>
<feature type="transmembrane region" description="Helical" evidence="1">
    <location>
        <begin position="6"/>
        <end position="31"/>
    </location>
</feature>
<dbReference type="Proteomes" id="UP000501747">
    <property type="component" value="Chromosome"/>
</dbReference>
<dbReference type="RefSeq" id="WP_166033634.1">
    <property type="nucleotide sequence ID" value="NZ_CP049887.1"/>
</dbReference>
<protein>
    <submittedName>
        <fullName evidence="2">Uncharacterized protein</fullName>
    </submittedName>
</protein>
<dbReference type="AlphaFoldDB" id="A0A6G8AR01"/>
<dbReference type="EMBL" id="CP049887">
    <property type="protein sequence ID" value="QIL47501.1"/>
    <property type="molecule type" value="Genomic_DNA"/>
</dbReference>
<organism evidence="2 3">
    <name type="scientific">Vagococcus hydrophili</name>
    <dbReference type="NCBI Taxonomy" id="2714947"/>
    <lineage>
        <taxon>Bacteria</taxon>
        <taxon>Bacillati</taxon>
        <taxon>Bacillota</taxon>
        <taxon>Bacilli</taxon>
        <taxon>Lactobacillales</taxon>
        <taxon>Enterococcaceae</taxon>
        <taxon>Vagococcus</taxon>
    </lineage>
</organism>
<keyword evidence="1" id="KW-0812">Transmembrane</keyword>
<evidence type="ECO:0000256" key="1">
    <source>
        <dbReference type="SAM" id="Phobius"/>
    </source>
</evidence>
<accession>A0A6G8AR01</accession>
<gene>
    <name evidence="2" type="ORF">G7082_02605</name>
</gene>
<feature type="transmembrane region" description="Helical" evidence="1">
    <location>
        <begin position="67"/>
        <end position="91"/>
    </location>
</feature>
<dbReference type="KEGG" id="vhy:G7082_02605"/>
<evidence type="ECO:0000313" key="2">
    <source>
        <dbReference type="EMBL" id="QIL47501.1"/>
    </source>
</evidence>
<name>A0A6G8AR01_9ENTE</name>
<sequence>MKDLQMIFFGTFVSSLLLLLLALTFLTLFVIKKQQVKKIKSEKLRSKSQRRKQKKELERLIKGSKKALVTCLAFLLLGIGTGGGAYFISYYQAINLSEKDKELVTNGYYLLSDFEKQLKNINKDGMDLKKSSQNIQNLGGAMASYSGLKASNLNKEAGQIKLNRYYNIVKELGVNATGQSQDFFENKELVEEFLKDIKKAQGYQKEIFKYYKVDDGALKAKE</sequence>
<proteinExistence type="predicted"/>
<keyword evidence="1" id="KW-1133">Transmembrane helix</keyword>
<reference evidence="2 3" key="1">
    <citation type="submission" date="2020-03" db="EMBL/GenBank/DDBJ databases">
        <title>Vagococcus sp. nov., isolated from beetles.</title>
        <authorList>
            <person name="Hyun D.-W."/>
            <person name="Bae J.-W."/>
        </authorList>
    </citation>
    <scope>NUCLEOTIDE SEQUENCE [LARGE SCALE GENOMIC DNA]</scope>
    <source>
        <strain evidence="2 3">HDW17B</strain>
    </source>
</reference>
<evidence type="ECO:0000313" key="3">
    <source>
        <dbReference type="Proteomes" id="UP000501747"/>
    </source>
</evidence>